<gene>
    <name evidence="1" type="ORF">H4683_000934</name>
</gene>
<accession>A0A927RBZ1</accession>
<dbReference type="AlphaFoldDB" id="A0A927RBZ1"/>
<dbReference type="Proteomes" id="UP000658225">
    <property type="component" value="Unassembled WGS sequence"/>
</dbReference>
<name>A0A927RBZ1_9BACL</name>
<reference evidence="1" key="1">
    <citation type="submission" date="2020-10" db="EMBL/GenBank/DDBJ databases">
        <title>Genomic Encyclopedia of Type Strains, Phase IV (KMG-IV): sequencing the most valuable type-strain genomes for metagenomic binning, comparative biology and taxonomic classification.</title>
        <authorList>
            <person name="Goeker M."/>
        </authorList>
    </citation>
    <scope>NUCLEOTIDE SEQUENCE</scope>
    <source>
        <strain evidence="1">DSM 13886</strain>
    </source>
</reference>
<evidence type="ECO:0000313" key="1">
    <source>
        <dbReference type="EMBL" id="MBE1553860.1"/>
    </source>
</evidence>
<protein>
    <submittedName>
        <fullName evidence="1">Uncharacterized protein</fullName>
    </submittedName>
</protein>
<proteinExistence type="predicted"/>
<organism evidence="1 2">
    <name type="scientific">Sporosarcina limicola</name>
    <dbReference type="NCBI Taxonomy" id="34101"/>
    <lineage>
        <taxon>Bacteria</taxon>
        <taxon>Bacillati</taxon>
        <taxon>Bacillota</taxon>
        <taxon>Bacilli</taxon>
        <taxon>Bacillales</taxon>
        <taxon>Caryophanaceae</taxon>
        <taxon>Sporosarcina</taxon>
    </lineage>
</organism>
<evidence type="ECO:0000313" key="2">
    <source>
        <dbReference type="Proteomes" id="UP000658225"/>
    </source>
</evidence>
<dbReference type="EMBL" id="JADBEL010000003">
    <property type="protein sequence ID" value="MBE1553860.1"/>
    <property type="molecule type" value="Genomic_DNA"/>
</dbReference>
<sequence length="70" mass="7827">MNFASYINAIDGPTVITAEVLILKISTLYNYSKVYHEKGLDGLYRGAKLIHTLDYATGEAFCVQEDTIRP</sequence>
<comment type="caution">
    <text evidence="1">The sequence shown here is derived from an EMBL/GenBank/DDBJ whole genome shotgun (WGS) entry which is preliminary data.</text>
</comment>
<keyword evidence="2" id="KW-1185">Reference proteome</keyword>